<evidence type="ECO:0000313" key="2">
    <source>
        <dbReference type="EMBL" id="MDN4572055.1"/>
    </source>
</evidence>
<dbReference type="Pfam" id="PF01656">
    <property type="entry name" value="CbiA"/>
    <property type="match status" value="1"/>
</dbReference>
<keyword evidence="4" id="KW-1185">Reference proteome</keyword>
<dbReference type="EMBL" id="QAID01000040">
    <property type="protein sequence ID" value="MDN4578901.1"/>
    <property type="molecule type" value="Genomic_DNA"/>
</dbReference>
<dbReference type="Proteomes" id="UP001172788">
    <property type="component" value="Unassembled WGS sequence"/>
</dbReference>
<dbReference type="InterPro" id="IPR027417">
    <property type="entry name" value="P-loop_NTPase"/>
</dbReference>
<proteinExistence type="predicted"/>
<sequence>MTTEQKLTDAGQDAIHFFLQGKGGVGKSTCASTLSQYFETLKRKPLLRDTDPINQTLASYKALGAKHVEVMTSDNAIDTRRFDGLVEEVVAFEGPVVVDNGASTFVPLTGYMVENGVIDVLQGMGKKVYIHSVITGGQAMEETIKGLNTMLKVQACPIVVWENEFFGLVQKDGKSFRESALYKENKGRIKGVITVEKRNADTFGKDVELMMNEKLTYEEALNSDAFGLMARQRLKLVRTALFEQLDALEL</sequence>
<evidence type="ECO:0000313" key="3">
    <source>
        <dbReference type="EMBL" id="MDN4578901.1"/>
    </source>
</evidence>
<comment type="caution">
    <text evidence="2">The sequence shown here is derived from an EMBL/GenBank/DDBJ whole genome shotgun (WGS) entry which is preliminary data.</text>
</comment>
<gene>
    <name evidence="2" type="ORF">DBA34_02055</name>
    <name evidence="3" type="ORF">DBB29_12325</name>
</gene>
<protein>
    <submittedName>
        <fullName evidence="2">Conjugal transfer protein TraL</fullName>
    </submittedName>
</protein>
<reference evidence="2" key="1">
    <citation type="submission" date="2018-04" db="EMBL/GenBank/DDBJ databases">
        <authorList>
            <person name="Jy Z."/>
        </authorList>
    </citation>
    <scope>NUCLEOTIDE SEQUENCE</scope>
    <source>
        <strain evidence="3">AS13</strain>
        <strain evidence="2">LA18</strain>
    </source>
</reference>
<dbReference type="EMBL" id="QAIC01000024">
    <property type="protein sequence ID" value="MDN4572055.1"/>
    <property type="molecule type" value="Genomic_DNA"/>
</dbReference>
<dbReference type="Gene3D" id="3.40.50.300">
    <property type="entry name" value="P-loop containing nucleotide triphosphate hydrolases"/>
    <property type="match status" value="1"/>
</dbReference>
<evidence type="ECO:0000313" key="5">
    <source>
        <dbReference type="Proteomes" id="UP001172791"/>
    </source>
</evidence>
<accession>A0AAW7MHD9</accession>
<dbReference type="RefSeq" id="WP_301233390.1">
    <property type="nucleotide sequence ID" value="NZ_QAIC01000024.1"/>
</dbReference>
<name>A0AAW7MHD9_9BURK</name>
<feature type="domain" description="CobQ/CobB/MinD/ParA nucleotide binding" evidence="1">
    <location>
        <begin position="19"/>
        <end position="145"/>
    </location>
</feature>
<dbReference type="AlphaFoldDB" id="A0AAW7MHD9"/>
<evidence type="ECO:0000259" key="1">
    <source>
        <dbReference type="Pfam" id="PF01656"/>
    </source>
</evidence>
<dbReference type="InterPro" id="IPR002586">
    <property type="entry name" value="CobQ/CobB/MinD/ParA_Nub-bd_dom"/>
</dbReference>
<dbReference type="Proteomes" id="UP001172791">
    <property type="component" value="Unassembled WGS sequence"/>
</dbReference>
<organism evidence="2 5">
    <name type="scientific">Pandoraea cepalis</name>
    <dbReference type="NCBI Taxonomy" id="2508294"/>
    <lineage>
        <taxon>Bacteria</taxon>
        <taxon>Pseudomonadati</taxon>
        <taxon>Pseudomonadota</taxon>
        <taxon>Betaproteobacteria</taxon>
        <taxon>Burkholderiales</taxon>
        <taxon>Burkholderiaceae</taxon>
        <taxon>Pandoraea</taxon>
    </lineage>
</organism>
<evidence type="ECO:0000313" key="4">
    <source>
        <dbReference type="Proteomes" id="UP001172788"/>
    </source>
</evidence>
<dbReference type="SUPFAM" id="SSF52540">
    <property type="entry name" value="P-loop containing nucleoside triphosphate hydrolases"/>
    <property type="match status" value="1"/>
</dbReference>